<protein>
    <submittedName>
        <fullName evidence="2">Uncharacterized protein</fullName>
    </submittedName>
</protein>
<feature type="region of interest" description="Disordered" evidence="1">
    <location>
        <begin position="569"/>
        <end position="618"/>
    </location>
</feature>
<feature type="region of interest" description="Disordered" evidence="1">
    <location>
        <begin position="1"/>
        <end position="295"/>
    </location>
</feature>
<feature type="compositionally biased region" description="Low complexity" evidence="1">
    <location>
        <begin position="57"/>
        <end position="76"/>
    </location>
</feature>
<name>A0A8J2I716_9PLEO</name>
<sequence>MPRGFDQPMSGSTSRATITGPREQSQQPSSINTRQGRFEAPVTIPEAKEVKQPHAISSRSSSNPSALPLPQSSSEPQPFPAGRKTPAYLQGRNPYGQVLDRVEPHREPKAVTRTAVPPSQAGSDIDSRSRLSLPSDFKTRSLAQEPERCDPPTAPPSLRQPQVPKSVRSAKNFFETKASHYSSTALLPPSTTGASTRSFAPKTRPRSVSHEPPAHVSSPKVSYTPEETTPELGELLPFPTNLDDTSESVQSVIPSKQGAPDECARTITTGRATPAEMPDDEEQYEHDIERESIGRRRSTDIFAAVTRHAKPSSINLQTARVRSVQESIPDEPLVAMGEPRSVDKSDPASEVVRRLSTRSSVPAAESKEAKNSNIHSQQEGRGAKSGRVLRRTFEEDQETFPKRLRRSGSHTAPLTETGSPSNGPVDRVVEWIPSTGATVPRHQFGKSVSVRRRAEEIVSMGLGHDGASDLSLSRRSTISSSILTANIGVEERYHEIEVPNDVDNRQGYGRRVTQDFGFPGARIKSNGTNRTSKPLRDPGNWTKRVCGHFSYMGKSEHRDHAQKKICRQCSGRAPPPEELPTTKRLIRRRGISGSLTSTTSSSKPSNNDVGRRHRRRKHHSEYIPYDKCGDKFAEELSYIIGNILEEHANTVQSVISNIKNSRPNFDQLRRMSGDLVQRCQANGACGQHYQATCQPAQTSCRRDNDWLTPCPYVPPNAAEILNVGSPGQLQPNLNDPHSSLREALQSIPDLVDLVNSAADDLGVDLERRPTATDDNMFRNAPYETTEDKANDEEPLTEDSWLQQTRRHLIELSEGREQLMDELDSIAGDLNVQLQNQQETEQGDESVAHPVQRVLSKAPMDLSHTSTLQREALIESVQCMLTIVLTIILRTATLQCEFPVDDTVVEPVQCVLSKAPTGVSQKSTWHDVTPVDSNATQNYYENVSSAGTMHPMPDDVPTGFSLTSTWQMDRFIDAVIKDLEVNHPDDYEGEVVTNIVQRILGREPIGVPSKLTWSRS</sequence>
<evidence type="ECO:0000313" key="2">
    <source>
        <dbReference type="EMBL" id="CAG5177789.1"/>
    </source>
</evidence>
<reference evidence="2" key="1">
    <citation type="submission" date="2021-05" db="EMBL/GenBank/DDBJ databases">
        <authorList>
            <person name="Stam R."/>
        </authorList>
    </citation>
    <scope>NUCLEOTIDE SEQUENCE</scope>
    <source>
        <strain evidence="2">CS162</strain>
    </source>
</reference>
<feature type="compositionally biased region" description="Basic and acidic residues" evidence="1">
    <location>
        <begin position="285"/>
        <end position="295"/>
    </location>
</feature>
<accession>A0A8J2I716</accession>
<proteinExistence type="predicted"/>
<feature type="region of interest" description="Disordered" evidence="1">
    <location>
        <begin position="772"/>
        <end position="796"/>
    </location>
</feature>
<feature type="compositionally biased region" description="Polar residues" evidence="1">
    <location>
        <begin position="9"/>
        <end position="35"/>
    </location>
</feature>
<feature type="compositionally biased region" description="Polar residues" evidence="1">
    <location>
        <begin position="179"/>
        <end position="198"/>
    </location>
</feature>
<dbReference type="AlphaFoldDB" id="A0A8J2I716"/>
<dbReference type="Proteomes" id="UP000676310">
    <property type="component" value="Unassembled WGS sequence"/>
</dbReference>
<dbReference type="RefSeq" id="XP_043171944.1">
    <property type="nucleotide sequence ID" value="XM_043316009.1"/>
</dbReference>
<feature type="region of interest" description="Disordered" evidence="1">
    <location>
        <begin position="513"/>
        <end position="539"/>
    </location>
</feature>
<dbReference type="EMBL" id="CAJRGZ010000023">
    <property type="protein sequence ID" value="CAG5177789.1"/>
    <property type="molecule type" value="Genomic_DNA"/>
</dbReference>
<evidence type="ECO:0000313" key="3">
    <source>
        <dbReference type="Proteomes" id="UP000676310"/>
    </source>
</evidence>
<gene>
    <name evidence="2" type="ORF">ALTATR162_LOCUS8379</name>
</gene>
<feature type="compositionally biased region" description="Basic and acidic residues" evidence="1">
    <location>
        <begin position="340"/>
        <end position="353"/>
    </location>
</feature>
<comment type="caution">
    <text evidence="2">The sequence shown here is derived from an EMBL/GenBank/DDBJ whole genome shotgun (WGS) entry which is preliminary data.</text>
</comment>
<feature type="compositionally biased region" description="Low complexity" evidence="1">
    <location>
        <begin position="224"/>
        <end position="240"/>
    </location>
</feature>
<dbReference type="OrthoDB" id="270171at2759"/>
<dbReference type="GeneID" id="67020482"/>
<evidence type="ECO:0000256" key="1">
    <source>
        <dbReference type="SAM" id="MobiDB-lite"/>
    </source>
</evidence>
<feature type="compositionally biased region" description="Polar residues" evidence="1">
    <location>
        <begin position="409"/>
        <end position="422"/>
    </location>
</feature>
<organism evidence="2 3">
    <name type="scientific">Alternaria atra</name>
    <dbReference type="NCBI Taxonomy" id="119953"/>
    <lineage>
        <taxon>Eukaryota</taxon>
        <taxon>Fungi</taxon>
        <taxon>Dikarya</taxon>
        <taxon>Ascomycota</taxon>
        <taxon>Pezizomycotina</taxon>
        <taxon>Dothideomycetes</taxon>
        <taxon>Pleosporomycetidae</taxon>
        <taxon>Pleosporales</taxon>
        <taxon>Pleosporineae</taxon>
        <taxon>Pleosporaceae</taxon>
        <taxon>Alternaria</taxon>
        <taxon>Alternaria sect. Ulocladioides</taxon>
    </lineage>
</organism>
<feature type="region of interest" description="Disordered" evidence="1">
    <location>
        <begin position="320"/>
        <end position="427"/>
    </location>
</feature>
<feature type="compositionally biased region" description="Basic and acidic residues" evidence="1">
    <location>
        <begin position="100"/>
        <end position="110"/>
    </location>
</feature>
<feature type="compositionally biased region" description="Low complexity" evidence="1">
    <location>
        <begin position="591"/>
        <end position="602"/>
    </location>
</feature>
<keyword evidence="3" id="KW-1185">Reference proteome</keyword>